<keyword evidence="3" id="KW-1133">Transmembrane helix</keyword>
<proteinExistence type="predicted"/>
<dbReference type="CDD" id="cd00156">
    <property type="entry name" value="REC"/>
    <property type="match status" value="1"/>
</dbReference>
<feature type="compositionally biased region" description="Gly residues" evidence="2">
    <location>
        <begin position="89"/>
        <end position="108"/>
    </location>
</feature>
<evidence type="ECO:0000313" key="6">
    <source>
        <dbReference type="Proteomes" id="UP000240542"/>
    </source>
</evidence>
<feature type="compositionally biased region" description="Basic and acidic residues" evidence="2">
    <location>
        <begin position="197"/>
        <end position="207"/>
    </location>
</feature>
<comment type="caution">
    <text evidence="5">The sequence shown here is derived from an EMBL/GenBank/DDBJ whole genome shotgun (WGS) entry which is preliminary data.</text>
</comment>
<reference evidence="5 6" key="1">
    <citation type="submission" date="2018-03" db="EMBL/GenBank/DDBJ databases">
        <title>Genomic Encyclopedia of Archaeal and Bacterial Type Strains, Phase II (KMG-II): from individual species to whole genera.</title>
        <authorList>
            <person name="Goeker M."/>
        </authorList>
    </citation>
    <scope>NUCLEOTIDE SEQUENCE [LARGE SCALE GENOMIC DNA]</scope>
    <source>
        <strain evidence="5 6">DSM 45312</strain>
    </source>
</reference>
<keyword evidence="6" id="KW-1185">Reference proteome</keyword>
<evidence type="ECO:0000259" key="4">
    <source>
        <dbReference type="PROSITE" id="PS50110"/>
    </source>
</evidence>
<dbReference type="InterPro" id="IPR011006">
    <property type="entry name" value="CheY-like_superfamily"/>
</dbReference>
<evidence type="ECO:0000256" key="2">
    <source>
        <dbReference type="SAM" id="MobiDB-lite"/>
    </source>
</evidence>
<organism evidence="5 6">
    <name type="scientific">Murinocardiopsis flavida</name>
    <dbReference type="NCBI Taxonomy" id="645275"/>
    <lineage>
        <taxon>Bacteria</taxon>
        <taxon>Bacillati</taxon>
        <taxon>Actinomycetota</taxon>
        <taxon>Actinomycetes</taxon>
        <taxon>Streptosporangiales</taxon>
        <taxon>Nocardiopsidaceae</taxon>
        <taxon>Murinocardiopsis</taxon>
    </lineage>
</organism>
<dbReference type="SUPFAM" id="SSF52172">
    <property type="entry name" value="CheY-like"/>
    <property type="match status" value="1"/>
</dbReference>
<evidence type="ECO:0000256" key="3">
    <source>
        <dbReference type="SAM" id="Phobius"/>
    </source>
</evidence>
<accession>A0A2P8CW59</accession>
<evidence type="ECO:0000313" key="5">
    <source>
        <dbReference type="EMBL" id="PSK89187.1"/>
    </source>
</evidence>
<dbReference type="Gene3D" id="3.40.50.2300">
    <property type="match status" value="1"/>
</dbReference>
<feature type="domain" description="Response regulatory" evidence="4">
    <location>
        <begin position="235"/>
        <end position="351"/>
    </location>
</feature>
<dbReference type="Pfam" id="PF00072">
    <property type="entry name" value="Response_reg"/>
    <property type="match status" value="1"/>
</dbReference>
<dbReference type="EMBL" id="PYGA01000027">
    <property type="protein sequence ID" value="PSK89187.1"/>
    <property type="molecule type" value="Genomic_DNA"/>
</dbReference>
<dbReference type="AlphaFoldDB" id="A0A2P8CW59"/>
<keyword evidence="3" id="KW-0812">Transmembrane</keyword>
<keyword evidence="3" id="KW-0472">Membrane</keyword>
<gene>
    <name evidence="5" type="ORF">CLV63_12760</name>
</gene>
<name>A0A2P8CW59_9ACTN</name>
<dbReference type="Proteomes" id="UP000240542">
    <property type="component" value="Unassembled WGS sequence"/>
</dbReference>
<sequence length="369" mass="39078">MDGSMWQGVFGLVTTAMWIGLIVFVFVSLRKPLIELLLPRVTEVNAFGVGIAFDQAEELLAKAAESALAGHPAGPPLEGAGDRDPAAGGAFGAGAGSGPGGYQAGVGGYDHPAQDGPVPRARPAPPDDPDSEGPTPGPTWSARRPPAAADDEADDAADDRRPDEGSDTPPTHSGSPYPSTLPLRPPPAQPRGAADTPRPRPTADPRRGSARPSLYGQRSAAARLEHSAATLRGGRILWVDDHPENNRHLIRLFQEVGMTVIPVVSTPEAVAELSPPRCDLVISDIGRAGAPDAGLDMLREFGAQGIDIPVILYTSQVRPDSARSPLVYGATDSATDVVNYVIDLMERLRFDRIAPRRRTPRPRGWIRRG</sequence>
<dbReference type="OrthoDB" id="88903at2"/>
<keyword evidence="1" id="KW-0597">Phosphoprotein</keyword>
<dbReference type="PROSITE" id="PS50110">
    <property type="entry name" value="RESPONSE_REGULATORY"/>
    <property type="match status" value="1"/>
</dbReference>
<protein>
    <submittedName>
        <fullName evidence="5">Response regulator receiver domain-containing protein</fullName>
    </submittedName>
</protein>
<dbReference type="GO" id="GO:0000160">
    <property type="term" value="P:phosphorelay signal transduction system"/>
    <property type="evidence" value="ECO:0007669"/>
    <property type="project" value="InterPro"/>
</dbReference>
<evidence type="ECO:0000256" key="1">
    <source>
        <dbReference type="PROSITE-ProRule" id="PRU00169"/>
    </source>
</evidence>
<dbReference type="InterPro" id="IPR001789">
    <property type="entry name" value="Sig_transdc_resp-reg_receiver"/>
</dbReference>
<dbReference type="RefSeq" id="WP_106586283.1">
    <property type="nucleotide sequence ID" value="NZ_PYGA01000027.1"/>
</dbReference>
<feature type="modified residue" description="4-aspartylphosphate" evidence="1">
    <location>
        <position position="284"/>
    </location>
</feature>
<feature type="transmembrane region" description="Helical" evidence="3">
    <location>
        <begin position="6"/>
        <end position="29"/>
    </location>
</feature>
<feature type="region of interest" description="Disordered" evidence="2">
    <location>
        <begin position="71"/>
        <end position="219"/>
    </location>
</feature>